<dbReference type="InterPro" id="IPR034998">
    <property type="entry name" value="ANKLE1"/>
</dbReference>
<dbReference type="EMBL" id="BLXT01005617">
    <property type="protein sequence ID" value="GFO24721.1"/>
    <property type="molecule type" value="Genomic_DNA"/>
</dbReference>
<dbReference type="SUPFAM" id="SSF63451">
    <property type="entry name" value="LEM domain"/>
    <property type="match status" value="1"/>
</dbReference>
<dbReference type="GO" id="GO:0005654">
    <property type="term" value="C:nucleoplasm"/>
    <property type="evidence" value="ECO:0007669"/>
    <property type="project" value="TreeGrafter"/>
</dbReference>
<reference evidence="5 6" key="1">
    <citation type="journal article" date="2021" name="Elife">
        <title>Chloroplast acquisition without the gene transfer in kleptoplastic sea slugs, Plakobranchus ocellatus.</title>
        <authorList>
            <person name="Maeda T."/>
            <person name="Takahashi S."/>
            <person name="Yoshida T."/>
            <person name="Shimamura S."/>
            <person name="Takaki Y."/>
            <person name="Nagai Y."/>
            <person name="Toyoda A."/>
            <person name="Suzuki Y."/>
            <person name="Arimoto A."/>
            <person name="Ishii H."/>
            <person name="Satoh N."/>
            <person name="Nishiyama T."/>
            <person name="Hasebe M."/>
            <person name="Maruyama T."/>
            <person name="Minagawa J."/>
            <person name="Obokata J."/>
            <person name="Shigenobu S."/>
        </authorList>
    </citation>
    <scope>NUCLEOTIDE SEQUENCE [LARGE SCALE GENOMIC DNA]</scope>
</reference>
<dbReference type="InterPro" id="IPR036770">
    <property type="entry name" value="Ankyrin_rpt-contain_sf"/>
</dbReference>
<evidence type="ECO:0000256" key="2">
    <source>
        <dbReference type="SAM" id="MobiDB-lite"/>
    </source>
</evidence>
<dbReference type="Pfam" id="PF22945">
    <property type="entry name" value="LEM-3_GIY-YIG"/>
    <property type="match status" value="1"/>
</dbReference>
<evidence type="ECO:0000313" key="6">
    <source>
        <dbReference type="Proteomes" id="UP000735302"/>
    </source>
</evidence>
<dbReference type="PROSITE" id="PS50297">
    <property type="entry name" value="ANK_REP_REGION"/>
    <property type="match status" value="1"/>
</dbReference>
<dbReference type="InterPro" id="IPR002110">
    <property type="entry name" value="Ankyrin_rpt"/>
</dbReference>
<proteinExistence type="predicted"/>
<feature type="repeat" description="ANK" evidence="1">
    <location>
        <begin position="2"/>
        <end position="34"/>
    </location>
</feature>
<dbReference type="Gene3D" id="1.25.40.20">
    <property type="entry name" value="Ankyrin repeat-containing domain"/>
    <property type="match status" value="1"/>
</dbReference>
<feature type="domain" description="LEM" evidence="4">
    <location>
        <begin position="710"/>
        <end position="754"/>
    </location>
</feature>
<dbReference type="SMART" id="SM00248">
    <property type="entry name" value="ANK"/>
    <property type="match status" value="2"/>
</dbReference>
<sequence length="976" mass="107066">MDGTTPLHVAASWGCTSAVLALLQHGASSTCQDENGKTPYDLALEGGSHDCASQLLPKCLKVSSPLTYAADKSPSSCTLNSPKSPQTITQKLYRYLEQGTPVYFDATSPDRPCLGFKHGHCAESAKAASSCLMPKNISYESPLKSKPSFPGKREYHSPLTSPNKHTYSSCSLHSIHDSPRKVAWAPQNFQISHDLCCQKYQHFLSQHCCVPNHNSPICCSASTNSIETNLQSHVDHKFLQTPLCSNSHHVHPPSHCSHLAHSCPINQFSTCIHNHDSGNGSISSGSCFSCSKPSVDHISFEKESHLGKKIETVESLMTNSADMCRGSVVNKNANVSETLNRNECEENRNRCGVAESTTASGSQENVYVDYSTTASNVPRSLLKSQYSSALASPAASPHDKVAAFVLSTADFMSQCNIKDTNQQASTSVLSINNDSKSGSDQTISDSSINTFETCSESLCCVSELVKEKEKELNLPKLDENALTNSKKAHGEVSIVKAKLPLSQWKPPCTSITTDLGDIISSDESYLTHRSPRIYRMKIRKPVVNEDENYLKNGYKNMFSPGTVQIKQKVKSNAHSDARSDDSIFSNVTAKEIVVRDKESGIVFIEKHTPSVSGGSVGRRSLDSVSSAATVDSQGTLIYDWRTLAEISKPASTGVVSKRSRGQTFQSKFTNNTQSFMAARSNDSPASSGSSSNAISQLLASEDELIDSDIPDHLAKLSCDEISQELRKYGELPGPVIASTRQVYLRRLTSLEANPGLVTLTGKNPDYPLELRQALEGRFDASHLPILEAKMVEEFVGASTSNKQWREGTVKSSFTYLLLDPRVTENLPLRAKEMTDLEVFKTFICAIFYIGKGKRARPYSHLHEAVRQMNKNSLDSLNKMSKKVHQVIEIWKAGLGVVSLHCFQSVIPVEAYTREACMIEAIGIHKLTNLKRGDFYGVSATWSMQLRRQIGVYLLQKALQIFLAEGERQICLPDLCS</sequence>
<feature type="signal peptide" evidence="3">
    <location>
        <begin position="1"/>
        <end position="29"/>
    </location>
</feature>
<dbReference type="PROSITE" id="PS50088">
    <property type="entry name" value="ANK_REPEAT"/>
    <property type="match status" value="1"/>
</dbReference>
<evidence type="ECO:0000313" key="5">
    <source>
        <dbReference type="EMBL" id="GFO24721.1"/>
    </source>
</evidence>
<evidence type="ECO:0000259" key="4">
    <source>
        <dbReference type="PROSITE" id="PS50954"/>
    </source>
</evidence>
<dbReference type="CDD" id="cd10454">
    <property type="entry name" value="GIY-YIG_COG3680_Meta"/>
    <property type="match status" value="1"/>
</dbReference>
<gene>
    <name evidence="5" type="ORF">PoB_005122600</name>
</gene>
<dbReference type="Pfam" id="PF03020">
    <property type="entry name" value="LEM"/>
    <property type="match status" value="1"/>
</dbReference>
<evidence type="ECO:0000256" key="3">
    <source>
        <dbReference type="SAM" id="SignalP"/>
    </source>
</evidence>
<comment type="caution">
    <text evidence="5">The sequence shown here is derived from an EMBL/GenBank/DDBJ whole genome shotgun (WGS) entry which is preliminary data.</text>
</comment>
<dbReference type="InterPro" id="IPR011015">
    <property type="entry name" value="LEM/LEM-like_dom_sf"/>
</dbReference>
<keyword evidence="3" id="KW-0732">Signal</keyword>
<dbReference type="PROSITE" id="PS50954">
    <property type="entry name" value="LEM"/>
    <property type="match status" value="1"/>
</dbReference>
<dbReference type="GO" id="GO:0000724">
    <property type="term" value="P:double-strand break repair via homologous recombination"/>
    <property type="evidence" value="ECO:0007669"/>
    <property type="project" value="TreeGrafter"/>
</dbReference>
<dbReference type="Proteomes" id="UP000735302">
    <property type="component" value="Unassembled WGS sequence"/>
</dbReference>
<dbReference type="PANTHER" id="PTHR46427:SF1">
    <property type="entry name" value="ANKYRIN REPEAT AND LEM DOMAIN-CONTAINING PROTEIN 1"/>
    <property type="match status" value="1"/>
</dbReference>
<dbReference type="PANTHER" id="PTHR46427">
    <property type="entry name" value="ANKYRIN REPEAT AND LEM DOMAIN-CONTAINING PROTEIN 1"/>
    <property type="match status" value="1"/>
</dbReference>
<dbReference type="Pfam" id="PF12796">
    <property type="entry name" value="Ank_2"/>
    <property type="match status" value="1"/>
</dbReference>
<protein>
    <submittedName>
        <fullName evidence="5">Ankyrin repeat and lem domain-containing protein 1</fullName>
    </submittedName>
</protein>
<dbReference type="InterPro" id="IPR003887">
    <property type="entry name" value="LEM_dom"/>
</dbReference>
<dbReference type="GO" id="GO:0005737">
    <property type="term" value="C:cytoplasm"/>
    <property type="evidence" value="ECO:0007669"/>
    <property type="project" value="TreeGrafter"/>
</dbReference>
<evidence type="ECO:0000256" key="1">
    <source>
        <dbReference type="PROSITE-ProRule" id="PRU00023"/>
    </source>
</evidence>
<name>A0AAV4C027_9GAST</name>
<dbReference type="AlphaFoldDB" id="A0AAV4C027"/>
<dbReference type="Gene3D" id="1.10.720.40">
    <property type="match status" value="1"/>
</dbReference>
<organism evidence="5 6">
    <name type="scientific">Plakobranchus ocellatus</name>
    <dbReference type="NCBI Taxonomy" id="259542"/>
    <lineage>
        <taxon>Eukaryota</taxon>
        <taxon>Metazoa</taxon>
        <taxon>Spiralia</taxon>
        <taxon>Lophotrochozoa</taxon>
        <taxon>Mollusca</taxon>
        <taxon>Gastropoda</taxon>
        <taxon>Heterobranchia</taxon>
        <taxon>Euthyneura</taxon>
        <taxon>Panpulmonata</taxon>
        <taxon>Sacoglossa</taxon>
        <taxon>Placobranchoidea</taxon>
        <taxon>Plakobranchidae</taxon>
        <taxon>Plakobranchus</taxon>
    </lineage>
</organism>
<dbReference type="GO" id="GO:0000712">
    <property type="term" value="P:resolution of meiotic recombination intermediates"/>
    <property type="evidence" value="ECO:0007669"/>
    <property type="project" value="TreeGrafter"/>
</dbReference>
<accession>A0AAV4C027</accession>
<dbReference type="SUPFAM" id="SSF48403">
    <property type="entry name" value="Ankyrin repeat"/>
    <property type="match status" value="1"/>
</dbReference>
<dbReference type="SMART" id="SM00540">
    <property type="entry name" value="LEM"/>
    <property type="match status" value="1"/>
</dbReference>
<keyword evidence="6" id="KW-1185">Reference proteome</keyword>
<dbReference type="CDD" id="cd12934">
    <property type="entry name" value="LEM"/>
    <property type="match status" value="1"/>
</dbReference>
<keyword evidence="1" id="KW-0040">ANK repeat</keyword>
<feature type="chain" id="PRO_5043831223" evidence="3">
    <location>
        <begin position="30"/>
        <end position="976"/>
    </location>
</feature>
<dbReference type="GO" id="GO:0004520">
    <property type="term" value="F:DNA endonuclease activity"/>
    <property type="evidence" value="ECO:0007669"/>
    <property type="project" value="TreeGrafter"/>
</dbReference>
<feature type="region of interest" description="Disordered" evidence="2">
    <location>
        <begin position="142"/>
        <end position="163"/>
    </location>
</feature>